<feature type="non-terminal residue" evidence="1">
    <location>
        <position position="26"/>
    </location>
</feature>
<accession>A0A382MWG6</accession>
<proteinExistence type="predicted"/>
<evidence type="ECO:0000313" key="1">
    <source>
        <dbReference type="EMBL" id="SVC53229.1"/>
    </source>
</evidence>
<protein>
    <submittedName>
        <fullName evidence="1">Uncharacterized protein</fullName>
    </submittedName>
</protein>
<reference evidence="1" key="1">
    <citation type="submission" date="2018-05" db="EMBL/GenBank/DDBJ databases">
        <authorList>
            <person name="Lanie J.A."/>
            <person name="Ng W.-L."/>
            <person name="Kazmierczak K.M."/>
            <person name="Andrzejewski T.M."/>
            <person name="Davidsen T.M."/>
            <person name="Wayne K.J."/>
            <person name="Tettelin H."/>
            <person name="Glass J.I."/>
            <person name="Rusch D."/>
            <person name="Podicherti R."/>
            <person name="Tsui H.-C.T."/>
            <person name="Winkler M.E."/>
        </authorList>
    </citation>
    <scope>NUCLEOTIDE SEQUENCE</scope>
</reference>
<sequence length="26" mass="2786">MAPNLAALAFTRICTEGQQVASHCRP</sequence>
<gene>
    <name evidence="1" type="ORF">METZ01_LOCUS306083</name>
</gene>
<name>A0A382MWG6_9ZZZZ</name>
<organism evidence="1">
    <name type="scientific">marine metagenome</name>
    <dbReference type="NCBI Taxonomy" id="408172"/>
    <lineage>
        <taxon>unclassified sequences</taxon>
        <taxon>metagenomes</taxon>
        <taxon>ecological metagenomes</taxon>
    </lineage>
</organism>
<dbReference type="EMBL" id="UINC01096388">
    <property type="protein sequence ID" value="SVC53229.1"/>
    <property type="molecule type" value="Genomic_DNA"/>
</dbReference>
<dbReference type="AlphaFoldDB" id="A0A382MWG6"/>